<evidence type="ECO:0000256" key="7">
    <source>
        <dbReference type="ARBA" id="ARBA00023080"/>
    </source>
</evidence>
<keyword evidence="13" id="KW-1185">Reference proteome</keyword>
<dbReference type="NCBIfam" id="TIGR00042">
    <property type="entry name" value="RdgB/HAM1 family non-canonical purine NTP pyrophosphatase"/>
    <property type="match status" value="1"/>
</dbReference>
<comment type="cofactor">
    <cofactor evidence="10">
        <name>Mg(2+)</name>
        <dbReference type="ChEBI" id="CHEBI:18420"/>
    </cofactor>
    <text evidence="10">Binds 1 Mg(2+) ion per subunit.</text>
</comment>
<keyword evidence="3 10" id="KW-0479">Metal-binding</keyword>
<dbReference type="GO" id="GO:0000166">
    <property type="term" value="F:nucleotide binding"/>
    <property type="evidence" value="ECO:0007669"/>
    <property type="project" value="UniProtKB-KW"/>
</dbReference>
<keyword evidence="6 10" id="KW-0460">Magnesium</keyword>
<dbReference type="EMBL" id="CP010401">
    <property type="protein sequence ID" value="ALE03315.1"/>
    <property type="molecule type" value="Genomic_DNA"/>
</dbReference>
<reference evidence="12 13" key="1">
    <citation type="journal article" date="2015" name="Genome Announc.">
        <title>Complete Genome Sequence of Bartonella ancashensis Strain 20.00, Isolated from the Blood of a Patient with Verruga Peruana.</title>
        <authorList>
            <person name="Hang J."/>
            <person name="Mullins K.E."/>
            <person name="Clifford R.J."/>
            <person name="Onmus-Leone F."/>
            <person name="Yang Y."/>
            <person name="Jiang J."/>
            <person name="Leguia M."/>
            <person name="Kasper M.R."/>
            <person name="Maguina C."/>
            <person name="Lesho E.P."/>
            <person name="Jarman R.G."/>
            <person name="Richards A.L."/>
            <person name="Blazes D."/>
        </authorList>
    </citation>
    <scope>NUCLEOTIDE SEQUENCE [LARGE SCALE GENOMIC DNA]</scope>
    <source>
        <strain evidence="12 13">20.00</strain>
    </source>
</reference>
<comment type="catalytic activity">
    <reaction evidence="9 10">
        <text>XTP + H2O = XMP + diphosphate + H(+)</text>
        <dbReference type="Rhea" id="RHEA:28610"/>
        <dbReference type="ChEBI" id="CHEBI:15377"/>
        <dbReference type="ChEBI" id="CHEBI:15378"/>
        <dbReference type="ChEBI" id="CHEBI:33019"/>
        <dbReference type="ChEBI" id="CHEBI:57464"/>
        <dbReference type="ChEBI" id="CHEBI:61314"/>
        <dbReference type="EC" id="3.6.1.66"/>
    </reaction>
</comment>
<comment type="catalytic activity">
    <reaction evidence="8 10">
        <text>dITP + H2O = dIMP + diphosphate + H(+)</text>
        <dbReference type="Rhea" id="RHEA:28342"/>
        <dbReference type="ChEBI" id="CHEBI:15377"/>
        <dbReference type="ChEBI" id="CHEBI:15378"/>
        <dbReference type="ChEBI" id="CHEBI:33019"/>
        <dbReference type="ChEBI" id="CHEBI:61194"/>
        <dbReference type="ChEBI" id="CHEBI:61382"/>
        <dbReference type="EC" id="3.6.1.66"/>
    </reaction>
</comment>
<dbReference type="OrthoDB" id="9807456at2"/>
<comment type="catalytic activity">
    <reaction evidence="10">
        <text>ITP + H2O = IMP + diphosphate + H(+)</text>
        <dbReference type="Rhea" id="RHEA:29399"/>
        <dbReference type="ChEBI" id="CHEBI:15377"/>
        <dbReference type="ChEBI" id="CHEBI:15378"/>
        <dbReference type="ChEBI" id="CHEBI:33019"/>
        <dbReference type="ChEBI" id="CHEBI:58053"/>
        <dbReference type="ChEBI" id="CHEBI:61402"/>
        <dbReference type="EC" id="3.6.1.66"/>
    </reaction>
</comment>
<evidence type="ECO:0000256" key="11">
    <source>
        <dbReference type="RuleBase" id="RU003781"/>
    </source>
</evidence>
<dbReference type="InterPro" id="IPR020922">
    <property type="entry name" value="dITP/XTP_pyrophosphatase"/>
</dbReference>
<organism evidence="12 13">
    <name type="scientific">Bartonella ancashensis</name>
    <dbReference type="NCBI Taxonomy" id="1318743"/>
    <lineage>
        <taxon>Bacteria</taxon>
        <taxon>Pseudomonadati</taxon>
        <taxon>Pseudomonadota</taxon>
        <taxon>Alphaproteobacteria</taxon>
        <taxon>Hyphomicrobiales</taxon>
        <taxon>Bartonellaceae</taxon>
        <taxon>Bartonella</taxon>
    </lineage>
</organism>
<dbReference type="GO" id="GO:0017111">
    <property type="term" value="F:ribonucleoside triphosphate phosphatase activity"/>
    <property type="evidence" value="ECO:0007669"/>
    <property type="project" value="InterPro"/>
</dbReference>
<feature type="binding site" evidence="10">
    <location>
        <begin position="13"/>
        <end position="18"/>
    </location>
    <ligand>
        <name>substrate</name>
    </ligand>
</feature>
<feature type="active site" description="Proton acceptor" evidence="10">
    <location>
        <position position="74"/>
    </location>
</feature>
<evidence type="ECO:0000313" key="12">
    <source>
        <dbReference type="EMBL" id="ALE03315.1"/>
    </source>
</evidence>
<dbReference type="GO" id="GO:0046872">
    <property type="term" value="F:metal ion binding"/>
    <property type="evidence" value="ECO:0007669"/>
    <property type="project" value="UniProtKB-KW"/>
</dbReference>
<dbReference type="STRING" id="1318743.PU02_0501"/>
<dbReference type="SUPFAM" id="SSF52972">
    <property type="entry name" value="ITPase-like"/>
    <property type="match status" value="1"/>
</dbReference>
<keyword evidence="5 10" id="KW-0378">Hydrolase</keyword>
<dbReference type="GO" id="GO:0009146">
    <property type="term" value="P:purine nucleoside triphosphate catabolic process"/>
    <property type="evidence" value="ECO:0007669"/>
    <property type="project" value="UniProtKB-UniRule"/>
</dbReference>
<evidence type="ECO:0000256" key="1">
    <source>
        <dbReference type="ARBA" id="ARBA00008023"/>
    </source>
</evidence>
<dbReference type="GO" id="GO:0036220">
    <property type="term" value="F:ITP diphosphatase activity"/>
    <property type="evidence" value="ECO:0007669"/>
    <property type="project" value="UniProtKB-UniRule"/>
</dbReference>
<sequence>MRCIPDKKLVIATHNTGKLREISELIAPFDFTIQSAAELNLHEPEETGTTFEENAYIKAFAASKITGLPALADDSGMEIDALNGAPGVYTADWALQPDGTRDFLKAMQKIENELQKVGALKKSHRRCRFISVICIAWPDGYADYFRGCVEGTFIWPPRGDKGFGFDPIFLPDGHEKSFGEMSAKQKHGWKFNNENETPLSHRSRAFKLFADNILVSK</sequence>
<feature type="binding site" evidence="10">
    <location>
        <position position="75"/>
    </location>
    <ligand>
        <name>substrate</name>
    </ligand>
</feature>
<evidence type="ECO:0000256" key="2">
    <source>
        <dbReference type="ARBA" id="ARBA00011738"/>
    </source>
</evidence>
<dbReference type="HAMAP" id="MF_01405">
    <property type="entry name" value="Non_canon_purine_NTPase"/>
    <property type="match status" value="1"/>
</dbReference>
<keyword evidence="4 10" id="KW-0547">Nucleotide-binding</keyword>
<dbReference type="GO" id="GO:0005829">
    <property type="term" value="C:cytosol"/>
    <property type="evidence" value="ECO:0007669"/>
    <property type="project" value="TreeGrafter"/>
</dbReference>
<comment type="similarity">
    <text evidence="1 10 11">Belongs to the HAM1 NTPase family.</text>
</comment>
<dbReference type="CDD" id="cd00515">
    <property type="entry name" value="HAM1"/>
    <property type="match status" value="1"/>
</dbReference>
<keyword evidence="7 10" id="KW-0546">Nucleotide metabolism</keyword>
<evidence type="ECO:0000256" key="3">
    <source>
        <dbReference type="ARBA" id="ARBA00022723"/>
    </source>
</evidence>
<accession>A0A0M3T2T9</accession>
<name>A0A0M3T2T9_9HYPH</name>
<proteinExistence type="inferred from homology"/>
<comment type="function">
    <text evidence="10">Pyrophosphatase that catalyzes the hydrolysis of nucleoside triphosphates to their monophosphate derivatives, with a high preference for the non-canonical purine nucleotides XTP (xanthosine triphosphate), dITP (deoxyinosine triphosphate) and ITP. Seems to function as a house-cleaning enzyme that removes non-canonical purine nucleotides from the nucleotide pool, thus preventing their incorporation into DNA/RNA and avoiding chromosomal lesions.</text>
</comment>
<dbReference type="RefSeq" id="WP_053943912.1">
    <property type="nucleotide sequence ID" value="NZ_CP010401.1"/>
</dbReference>
<dbReference type="Proteomes" id="UP000057213">
    <property type="component" value="Chromosome"/>
</dbReference>
<dbReference type="PATRIC" id="fig|1318743.3.peg.512"/>
<evidence type="ECO:0000256" key="8">
    <source>
        <dbReference type="ARBA" id="ARBA00051875"/>
    </source>
</evidence>
<dbReference type="EC" id="3.6.1.66" evidence="10"/>
<comment type="subunit">
    <text evidence="2 10">Homodimer.</text>
</comment>
<dbReference type="GO" id="GO:0035870">
    <property type="term" value="F:dITP diphosphatase activity"/>
    <property type="evidence" value="ECO:0007669"/>
    <property type="project" value="UniProtKB-UniRule"/>
</dbReference>
<feature type="binding site" evidence="10">
    <location>
        <begin position="163"/>
        <end position="166"/>
    </location>
    <ligand>
        <name>substrate</name>
    </ligand>
</feature>
<evidence type="ECO:0000256" key="6">
    <source>
        <dbReference type="ARBA" id="ARBA00022842"/>
    </source>
</evidence>
<gene>
    <name evidence="12" type="ORF">PU02_0501</name>
</gene>
<dbReference type="InterPro" id="IPR029001">
    <property type="entry name" value="ITPase-like_fam"/>
</dbReference>
<evidence type="ECO:0000256" key="5">
    <source>
        <dbReference type="ARBA" id="ARBA00022801"/>
    </source>
</evidence>
<evidence type="ECO:0000256" key="4">
    <source>
        <dbReference type="ARBA" id="ARBA00022741"/>
    </source>
</evidence>
<feature type="binding site" evidence="10">
    <location>
        <begin position="201"/>
        <end position="202"/>
    </location>
    <ligand>
        <name>substrate</name>
    </ligand>
</feature>
<dbReference type="AlphaFoldDB" id="A0A0M3T2T9"/>
<dbReference type="GO" id="GO:0036222">
    <property type="term" value="F:XTP diphosphatase activity"/>
    <property type="evidence" value="ECO:0007669"/>
    <property type="project" value="UniProtKB-UniRule"/>
</dbReference>
<protein>
    <recommendedName>
        <fullName evidence="10">dITP/XTP pyrophosphatase</fullName>
        <ecNumber evidence="10">3.6.1.66</ecNumber>
    </recommendedName>
    <alternativeName>
        <fullName evidence="10">Non-canonical purine NTP pyrophosphatase</fullName>
    </alternativeName>
    <alternativeName>
        <fullName evidence="10">Non-standard purine NTP pyrophosphatase</fullName>
    </alternativeName>
    <alternativeName>
        <fullName evidence="10">Nucleoside-triphosphate diphosphatase</fullName>
    </alternativeName>
    <alternativeName>
        <fullName evidence="10">Nucleoside-triphosphate pyrophosphatase</fullName>
        <shortName evidence="10">NTPase</shortName>
    </alternativeName>
</protein>
<feature type="binding site" evidence="10">
    <location>
        <position position="74"/>
    </location>
    <ligand>
        <name>Mg(2+)</name>
        <dbReference type="ChEBI" id="CHEBI:18420"/>
    </ligand>
</feature>
<evidence type="ECO:0000256" key="9">
    <source>
        <dbReference type="ARBA" id="ARBA00052017"/>
    </source>
</evidence>
<dbReference type="FunFam" id="3.90.950.10:FF:000001">
    <property type="entry name" value="dITP/XTP pyrophosphatase"/>
    <property type="match status" value="1"/>
</dbReference>
<dbReference type="Pfam" id="PF01725">
    <property type="entry name" value="Ham1p_like"/>
    <property type="match status" value="1"/>
</dbReference>
<dbReference type="KEGG" id="banc:PU02_0501"/>
<evidence type="ECO:0000256" key="10">
    <source>
        <dbReference type="HAMAP-Rule" id="MF_01405"/>
    </source>
</evidence>
<dbReference type="PANTHER" id="PTHR11067:SF9">
    <property type="entry name" value="INOSINE TRIPHOSPHATE PYROPHOSPHATASE"/>
    <property type="match status" value="1"/>
</dbReference>
<dbReference type="PANTHER" id="PTHR11067">
    <property type="entry name" value="INOSINE TRIPHOSPHATE PYROPHOSPHATASE/HAM1 PROTEIN"/>
    <property type="match status" value="1"/>
</dbReference>
<feature type="binding site" evidence="10">
    <location>
        <position position="186"/>
    </location>
    <ligand>
        <name>substrate</name>
    </ligand>
</feature>
<evidence type="ECO:0000313" key="13">
    <source>
        <dbReference type="Proteomes" id="UP000057213"/>
    </source>
</evidence>
<feature type="binding site" evidence="10">
    <location>
        <position position="45"/>
    </location>
    <ligand>
        <name>Mg(2+)</name>
        <dbReference type="ChEBI" id="CHEBI:18420"/>
    </ligand>
</feature>
<dbReference type="Gene3D" id="3.90.950.10">
    <property type="match status" value="1"/>
</dbReference>
<dbReference type="InterPro" id="IPR002637">
    <property type="entry name" value="RdgB/HAM1"/>
</dbReference>
<dbReference type="GO" id="GO:0009117">
    <property type="term" value="P:nucleotide metabolic process"/>
    <property type="evidence" value="ECO:0007669"/>
    <property type="project" value="UniProtKB-KW"/>
</dbReference>